<feature type="domain" description="Opine dehydrogenase" evidence="1">
    <location>
        <begin position="184"/>
        <end position="324"/>
    </location>
</feature>
<protein>
    <recommendedName>
        <fullName evidence="5">Opine dehydrogenase</fullName>
    </recommendedName>
</protein>
<dbReference type="RefSeq" id="WP_134781075.1">
    <property type="nucleotide sequence ID" value="NZ_SPDS01000003.1"/>
</dbReference>
<accession>A0A4Y8TRG5</accession>
<dbReference type="InterPro" id="IPR008927">
    <property type="entry name" value="6-PGluconate_DH-like_C_sf"/>
</dbReference>
<evidence type="ECO:0008006" key="5">
    <source>
        <dbReference type="Google" id="ProtNLM"/>
    </source>
</evidence>
<dbReference type="InterPro" id="IPR036291">
    <property type="entry name" value="NAD(P)-bd_dom_sf"/>
</dbReference>
<dbReference type="AlphaFoldDB" id="A0A4Y8TRG5"/>
<dbReference type="Gene3D" id="1.10.1040.10">
    <property type="entry name" value="N-(1-d-carboxylethyl)-l-norvaline Dehydrogenase, domain 2"/>
    <property type="match status" value="1"/>
</dbReference>
<dbReference type="PANTHER" id="PTHR38015">
    <property type="entry name" value="BLR6086 PROTEIN"/>
    <property type="match status" value="1"/>
</dbReference>
<dbReference type="Pfam" id="PF02317">
    <property type="entry name" value="Octopine_DH"/>
    <property type="match status" value="1"/>
</dbReference>
<dbReference type="EMBL" id="SPDS01000003">
    <property type="protein sequence ID" value="TFH54447.1"/>
    <property type="molecule type" value="Genomic_DNA"/>
</dbReference>
<gene>
    <name evidence="3" type="ORF">EXY26_15385</name>
</gene>
<dbReference type="PROSITE" id="PS00065">
    <property type="entry name" value="D_2_HYDROXYACID_DH_1"/>
    <property type="match status" value="1"/>
</dbReference>
<comment type="caution">
    <text evidence="3">The sequence shown here is derived from an EMBL/GenBank/DDBJ whole genome shotgun (WGS) entry which is preliminary data.</text>
</comment>
<proteinExistence type="predicted"/>
<feature type="domain" description="Ketopantoate reductase N-terminal" evidence="2">
    <location>
        <begin position="4"/>
        <end position="151"/>
    </location>
</feature>
<dbReference type="InterPro" id="IPR003421">
    <property type="entry name" value="Opine_DH"/>
</dbReference>
<evidence type="ECO:0000259" key="1">
    <source>
        <dbReference type="Pfam" id="PF02317"/>
    </source>
</evidence>
<dbReference type="SUPFAM" id="SSF51735">
    <property type="entry name" value="NAD(P)-binding Rossmann-fold domains"/>
    <property type="match status" value="1"/>
</dbReference>
<dbReference type="PANTHER" id="PTHR38015:SF1">
    <property type="entry name" value="OPINE DEHYDROGENASE DOMAIN-CONTAINING PROTEIN"/>
    <property type="match status" value="1"/>
</dbReference>
<organism evidence="3 4">
    <name type="scientific">Glutamicibacter arilaitensis</name>
    <dbReference type="NCBI Taxonomy" id="256701"/>
    <lineage>
        <taxon>Bacteria</taxon>
        <taxon>Bacillati</taxon>
        <taxon>Actinomycetota</taxon>
        <taxon>Actinomycetes</taxon>
        <taxon>Micrococcales</taxon>
        <taxon>Micrococcaceae</taxon>
        <taxon>Glutamicibacter</taxon>
    </lineage>
</organism>
<dbReference type="Proteomes" id="UP000297638">
    <property type="component" value="Unassembled WGS sequence"/>
</dbReference>
<dbReference type="GO" id="GO:0016491">
    <property type="term" value="F:oxidoreductase activity"/>
    <property type="evidence" value="ECO:0007669"/>
    <property type="project" value="InterPro"/>
</dbReference>
<evidence type="ECO:0000313" key="3">
    <source>
        <dbReference type="EMBL" id="TFH54447.1"/>
    </source>
</evidence>
<dbReference type="Pfam" id="PF02558">
    <property type="entry name" value="ApbA"/>
    <property type="match status" value="1"/>
</dbReference>
<dbReference type="InterPro" id="IPR051729">
    <property type="entry name" value="Opine/Lysopine_DH"/>
</dbReference>
<evidence type="ECO:0000259" key="2">
    <source>
        <dbReference type="Pfam" id="PF02558"/>
    </source>
</evidence>
<sequence>MGSIAIVGAGNVGQAIAGHMILLGHDVRLFSRWDKDFEDIRANNGIGLTGDVEGHAGHPMMTIDLRKAVSGADTVIVAAPAFAHAYLSEQLASILEPEQLVVFQPSVLGSAVELSKHFGLAQRQACLIAETATSLYTCRLRGPAQVYIGAIKNAVQLATIPQSRSQEALDRLSQYFGDRYVAGSDTLSVGLANCNAIYHVPPAVLNIKTVEDGDGLPQHTLVTPGVAEVINALDQERLLLARALGVETITFWEFLESAYGVTEGSYVERIVQGYGRQAFPEPDSLTHRYFTEDIPFGLVIWNSLAQQIGLSLPLTDSFIKLSGIICGTDFEDSGRTADILGLEGLDAQAIRTAFLQGTVPLVTS</sequence>
<dbReference type="InterPro" id="IPR029752">
    <property type="entry name" value="D-isomer_DH_CS1"/>
</dbReference>
<dbReference type="SUPFAM" id="SSF48179">
    <property type="entry name" value="6-phosphogluconate dehydrogenase C-terminal domain-like"/>
    <property type="match status" value="1"/>
</dbReference>
<dbReference type="Gene3D" id="3.40.50.720">
    <property type="entry name" value="NAD(P)-binding Rossmann-like Domain"/>
    <property type="match status" value="1"/>
</dbReference>
<reference evidence="3 4" key="1">
    <citation type="submission" date="2019-03" db="EMBL/GenBank/DDBJ databases">
        <title>Glutamicibacter sp. LJH19 genome.</title>
        <authorList>
            <person name="Sinai Borker S."/>
            <person name="Kumar R."/>
        </authorList>
    </citation>
    <scope>NUCLEOTIDE SEQUENCE [LARGE SCALE GENOMIC DNA]</scope>
    <source>
        <strain evidence="3 4">LJH19</strain>
    </source>
</reference>
<dbReference type="InterPro" id="IPR013332">
    <property type="entry name" value="KPR_N"/>
</dbReference>
<evidence type="ECO:0000313" key="4">
    <source>
        <dbReference type="Proteomes" id="UP000297638"/>
    </source>
</evidence>
<name>A0A4Y8TRG5_9MICC</name>
<dbReference type="InterPro" id="IPR013328">
    <property type="entry name" value="6PGD_dom2"/>
</dbReference>